<name>A0AC61N3D6_9FIRM</name>
<gene>
    <name evidence="1" type="ORF">JYE49_01175</name>
</gene>
<accession>A0AC61N3D6</accession>
<sequence>MRKIMNKKVLGVIALALVCVFAGTVIGASQPSASAEEKVVLTSPFTEAIAKVRDSVVGVNNYQIVNNNYGGYDNFGGYFPWSYFGGGYGNGYGNGYGYNQPDSSEEVKYGSGSGVVIEKEYVLTNYHVVEGAHSLKISIGDDEKNLYDATVVASDSDKDVAVLKVPGLPLEPVELGDSDELVIGDWVVNIGNPIGFTGTATAGIVSGLNREIESDNSKPDKYGKNTPVVNSMIQTDAAINSGNSGGGMFNTAGQLVGIPTLKYTGTRYSSNAAVESIGMCIPINEAKDVIEAALSGKGNVEEGQQAAADGEGTTGGLTGKPRMGVTVSTVKDTNGQLPRGAYVVSVDEGSPAEAAGLKKGDIMVEVNGQVITTVTEEIEIISQLKEGDEVAVRVWRPENVSEDGRISTEGDYIDLTVKLAVVDEIAQ</sequence>
<dbReference type="EMBL" id="CP068393">
    <property type="protein sequence ID" value="QUC67350.1"/>
    <property type="molecule type" value="Genomic_DNA"/>
</dbReference>
<evidence type="ECO:0000313" key="1">
    <source>
        <dbReference type="EMBL" id="QUC67350.1"/>
    </source>
</evidence>
<reference evidence="1" key="1">
    <citation type="submission" date="2021-01" db="EMBL/GenBank/DDBJ databases">
        <title>Complete genome sequence of Clostridiales bacterium R-7.</title>
        <authorList>
            <person name="Mahoney-Kurpe S.C."/>
            <person name="Palevich N."/>
            <person name="Koike S."/>
            <person name="Moon C.D."/>
            <person name="Attwood G.T."/>
        </authorList>
    </citation>
    <scope>NUCLEOTIDE SEQUENCE</scope>
    <source>
        <strain evidence="1">R-7</strain>
    </source>
</reference>
<keyword evidence="2" id="KW-1185">Reference proteome</keyword>
<dbReference type="Proteomes" id="UP000682782">
    <property type="component" value="Chromosome"/>
</dbReference>
<protein>
    <submittedName>
        <fullName evidence="1">Trypsin-like peptidase domain-containing protein</fullName>
    </submittedName>
</protein>
<proteinExistence type="predicted"/>
<evidence type="ECO:0000313" key="2">
    <source>
        <dbReference type="Proteomes" id="UP000682782"/>
    </source>
</evidence>
<organism evidence="1 2">
    <name type="scientific">Aristaeella hokkaidonensis</name>
    <dbReference type="NCBI Taxonomy" id="3046382"/>
    <lineage>
        <taxon>Bacteria</taxon>
        <taxon>Bacillati</taxon>
        <taxon>Bacillota</taxon>
        <taxon>Clostridia</taxon>
        <taxon>Eubacteriales</taxon>
        <taxon>Aristaeellaceae</taxon>
        <taxon>Aristaeella</taxon>
    </lineage>
</organism>